<evidence type="ECO:0008006" key="4">
    <source>
        <dbReference type="Google" id="ProtNLM"/>
    </source>
</evidence>
<sequence length="104" mass="11231">MGLGLLAACSTPVADQPAPRTVERAQLNPPVGSRMPTGQTTDICKAGEMQYLVGKSRTEIPVPVDVVNRRVTCTTCPVSQDYSAYRLNIFYNADTGIIEQVRCG</sequence>
<evidence type="ECO:0000256" key="1">
    <source>
        <dbReference type="SAM" id="MobiDB-lite"/>
    </source>
</evidence>
<name>A0A7Z8Y5H7_9CAUL</name>
<proteinExistence type="predicted"/>
<organism evidence="2 3">
    <name type="scientific">Brevundimonas mediterranea</name>
    <dbReference type="NCBI Taxonomy" id="74329"/>
    <lineage>
        <taxon>Bacteria</taxon>
        <taxon>Pseudomonadati</taxon>
        <taxon>Pseudomonadota</taxon>
        <taxon>Alphaproteobacteria</taxon>
        <taxon>Caulobacterales</taxon>
        <taxon>Caulobacteraceae</taxon>
        <taxon>Brevundimonas</taxon>
    </lineage>
</organism>
<dbReference type="Gene3D" id="3.30.10.10">
    <property type="entry name" value="Trypsin Inhibitor V, subunit A"/>
    <property type="match status" value="1"/>
</dbReference>
<dbReference type="AlphaFoldDB" id="A0A7Z8Y5H7"/>
<gene>
    <name evidence="2" type="ORF">BREV_BREV_00376</name>
</gene>
<reference evidence="2 3" key="1">
    <citation type="submission" date="2018-11" db="EMBL/GenBank/DDBJ databases">
        <authorList>
            <person name="Peiro R."/>
            <person name="Begona"/>
            <person name="Cbmso G."/>
            <person name="Lopez M."/>
            <person name="Gonzalez S."/>
            <person name="Sacristan E."/>
            <person name="Castillo E."/>
        </authorList>
    </citation>
    <scope>NUCLEOTIDE SEQUENCE [LARGE SCALE GENOMIC DNA]</scope>
    <source>
        <strain evidence="2">Brev_genome</strain>
    </source>
</reference>
<accession>A0A7Z8Y5H7</accession>
<dbReference type="RefSeq" id="WP_008259400.1">
    <property type="nucleotide sequence ID" value="NZ_CP048751.1"/>
</dbReference>
<feature type="region of interest" description="Disordered" evidence="1">
    <location>
        <begin position="16"/>
        <end position="39"/>
    </location>
</feature>
<evidence type="ECO:0000313" key="2">
    <source>
        <dbReference type="EMBL" id="VDC51118.1"/>
    </source>
</evidence>
<evidence type="ECO:0000313" key="3">
    <source>
        <dbReference type="Proteomes" id="UP000289220"/>
    </source>
</evidence>
<keyword evidence="3" id="KW-1185">Reference proteome</keyword>
<comment type="caution">
    <text evidence="2">The sequence shown here is derived from an EMBL/GenBank/DDBJ whole genome shotgun (WGS) entry which is preliminary data.</text>
</comment>
<protein>
    <recommendedName>
        <fullName evidence="4">Peptidase inhibitor I78</fullName>
    </recommendedName>
</protein>
<dbReference type="EMBL" id="UXHF01000005">
    <property type="protein sequence ID" value="VDC51118.1"/>
    <property type="molecule type" value="Genomic_DNA"/>
</dbReference>
<dbReference type="Proteomes" id="UP000289220">
    <property type="component" value="Unassembled WGS sequence"/>
</dbReference>